<dbReference type="RefSeq" id="WP_169160631.1">
    <property type="nucleotide sequence ID" value="NZ_JABBFW010000007.1"/>
</dbReference>
<accession>A0A848FBN0</accession>
<evidence type="ECO:0000313" key="6">
    <source>
        <dbReference type="EMBL" id="NML15723.1"/>
    </source>
</evidence>
<dbReference type="Gene3D" id="3.30.2320.80">
    <property type="match status" value="1"/>
</dbReference>
<keyword evidence="7" id="KW-1185">Reference proteome</keyword>
<dbReference type="NCBIfam" id="TIGR00100">
    <property type="entry name" value="hypA"/>
    <property type="match status" value="1"/>
</dbReference>
<comment type="function">
    <text evidence="5">Involved in the maturation of [NiFe] hydrogenases. Required for nickel insertion into the metal center of the hydrogenase.</text>
</comment>
<comment type="similarity">
    <text evidence="1 5">Belongs to the HypA/HybF family.</text>
</comment>
<dbReference type="GO" id="GO:0051604">
    <property type="term" value="P:protein maturation"/>
    <property type="evidence" value="ECO:0007669"/>
    <property type="project" value="InterPro"/>
</dbReference>
<feature type="binding site" evidence="5">
    <location>
        <position position="92"/>
    </location>
    <ligand>
        <name>Zn(2+)</name>
        <dbReference type="ChEBI" id="CHEBI:29105"/>
    </ligand>
</feature>
<feature type="binding site" evidence="5">
    <location>
        <position position="76"/>
    </location>
    <ligand>
        <name>Zn(2+)</name>
        <dbReference type="ChEBI" id="CHEBI:29105"/>
    </ligand>
</feature>
<dbReference type="InterPro" id="IPR020538">
    <property type="entry name" value="Hydgase_Ni_incorp_HypA/HybF_CS"/>
</dbReference>
<evidence type="ECO:0000256" key="5">
    <source>
        <dbReference type="HAMAP-Rule" id="MF_00213"/>
    </source>
</evidence>
<feature type="binding site" evidence="5">
    <location>
        <position position="73"/>
    </location>
    <ligand>
        <name>Zn(2+)</name>
        <dbReference type="ChEBI" id="CHEBI:29105"/>
    </ligand>
</feature>
<keyword evidence="3 5" id="KW-0479">Metal-binding</keyword>
<proteinExistence type="inferred from homology"/>
<dbReference type="PANTHER" id="PTHR34535">
    <property type="entry name" value="HYDROGENASE MATURATION FACTOR HYPA"/>
    <property type="match status" value="1"/>
</dbReference>
<evidence type="ECO:0000256" key="2">
    <source>
        <dbReference type="ARBA" id="ARBA00022596"/>
    </source>
</evidence>
<evidence type="ECO:0000256" key="1">
    <source>
        <dbReference type="ARBA" id="ARBA00010748"/>
    </source>
</evidence>
<gene>
    <name evidence="5 6" type="primary">hypA</name>
    <name evidence="6" type="ORF">HHL10_12155</name>
</gene>
<feature type="binding site" evidence="5">
    <location>
        <position position="89"/>
    </location>
    <ligand>
        <name>Zn(2+)</name>
        <dbReference type="ChEBI" id="CHEBI:29105"/>
    </ligand>
</feature>
<dbReference type="PANTHER" id="PTHR34535:SF3">
    <property type="entry name" value="HYDROGENASE MATURATION FACTOR HYPA"/>
    <property type="match status" value="1"/>
</dbReference>
<dbReference type="AlphaFoldDB" id="A0A848FBN0"/>
<reference evidence="6 7" key="1">
    <citation type="submission" date="2020-04" db="EMBL/GenBank/DDBJ databases">
        <title>Azohydromonas sp. isolated from soil.</title>
        <authorList>
            <person name="Dahal R.H."/>
        </authorList>
    </citation>
    <scope>NUCLEOTIDE SEQUENCE [LARGE SCALE GENOMIC DNA]</scope>
    <source>
        <strain evidence="6 7">G-1-1-14</strain>
    </source>
</reference>
<dbReference type="Proteomes" id="UP000574067">
    <property type="component" value="Unassembled WGS sequence"/>
</dbReference>
<sequence length="114" mass="12447">MHEVSLAGGILRIVEDAARRERFRRVTMLRLEAGRFAGVEVRALRFALQTLAPGTCLEGARIDIAEPPGRCWCMRCGGEVELAQRTDPCPGCGGHQLQPTGGTELRVVDMSVQD</sequence>
<evidence type="ECO:0000256" key="3">
    <source>
        <dbReference type="ARBA" id="ARBA00022723"/>
    </source>
</evidence>
<dbReference type="PROSITE" id="PS01249">
    <property type="entry name" value="HYPA"/>
    <property type="match status" value="1"/>
</dbReference>
<dbReference type="PIRSF" id="PIRSF004761">
    <property type="entry name" value="Hydrgn_mat_HypA"/>
    <property type="match status" value="1"/>
</dbReference>
<dbReference type="HAMAP" id="MF_00213">
    <property type="entry name" value="HypA_HybF"/>
    <property type="match status" value="1"/>
</dbReference>
<organism evidence="6 7">
    <name type="scientific">Azohydromonas caseinilytica</name>
    <dbReference type="NCBI Taxonomy" id="2728836"/>
    <lineage>
        <taxon>Bacteria</taxon>
        <taxon>Pseudomonadati</taxon>
        <taxon>Pseudomonadota</taxon>
        <taxon>Betaproteobacteria</taxon>
        <taxon>Burkholderiales</taxon>
        <taxon>Sphaerotilaceae</taxon>
        <taxon>Azohydromonas</taxon>
    </lineage>
</organism>
<dbReference type="InterPro" id="IPR000688">
    <property type="entry name" value="HypA/HybF"/>
</dbReference>
<name>A0A848FBN0_9BURK</name>
<keyword evidence="2 5" id="KW-0533">Nickel</keyword>
<comment type="caution">
    <text evidence="6">The sequence shown here is derived from an EMBL/GenBank/DDBJ whole genome shotgun (WGS) entry which is preliminary data.</text>
</comment>
<keyword evidence="4 5" id="KW-0862">Zinc</keyword>
<evidence type="ECO:0000313" key="7">
    <source>
        <dbReference type="Proteomes" id="UP000574067"/>
    </source>
</evidence>
<feature type="binding site" evidence="5">
    <location>
        <position position="2"/>
    </location>
    <ligand>
        <name>Ni(2+)</name>
        <dbReference type="ChEBI" id="CHEBI:49786"/>
    </ligand>
</feature>
<dbReference type="Pfam" id="PF01155">
    <property type="entry name" value="HypA"/>
    <property type="match status" value="1"/>
</dbReference>
<evidence type="ECO:0000256" key="4">
    <source>
        <dbReference type="ARBA" id="ARBA00022833"/>
    </source>
</evidence>
<dbReference type="EMBL" id="JABBFW010000007">
    <property type="protein sequence ID" value="NML15723.1"/>
    <property type="molecule type" value="Genomic_DNA"/>
</dbReference>
<dbReference type="GO" id="GO:0016151">
    <property type="term" value="F:nickel cation binding"/>
    <property type="evidence" value="ECO:0007669"/>
    <property type="project" value="UniProtKB-UniRule"/>
</dbReference>
<protein>
    <recommendedName>
        <fullName evidence="5">Hydrogenase maturation factor HypA</fullName>
    </recommendedName>
</protein>
<dbReference type="GO" id="GO:0008270">
    <property type="term" value="F:zinc ion binding"/>
    <property type="evidence" value="ECO:0007669"/>
    <property type="project" value="UniProtKB-UniRule"/>
</dbReference>